<comment type="caution">
    <text evidence="2">The sequence shown here is derived from an EMBL/GenBank/DDBJ whole genome shotgun (WGS) entry which is preliminary data.</text>
</comment>
<sequence>MLPTVALTALALLPAVHGAPSSSASLHGVYKRCGAISQYYGQHQADWDTYDTQGWLDSWWTNNTALMHNNSVGFAGAFGQWAMGNPDWSCQDDGSSTDCDLNLCDNRVLNSRGKDIRPAYYVLESVNRLHTYFGGVREAFDTAGLGAALSKDQWATTFYEAPDQRSVNILKEVLAALGTIIGIGASFAGVGLPLLGVSEATSAVAGAWAGAGAAAYGGGVTAANIMIGPHADDTFQKSADLGGILGEIVVDSIKSFTSANNQLVGGQEYNNEDIRSYLSHGAFLEFQGVDKNAVTDSMTAMLVGTSINQLYRAQKVFILGGGSCDDNEGIGSGPQDAKICRDGKAWYLYYWQEDDVLSITSHQWGWVISPPGVSQLGQNEFSDIPLNVSDIINSSLDAFNVAGYNYTTATAQSRAEDAITKGWAIPGAYGAAWEGIFTVPVCDVSAAISSSFELKQFILQPYGHDSRPCWCGPICSGDLQKTKAFIDAANMGGFDSPKHLCNSDPGY</sequence>
<feature type="signal peptide" evidence="1">
    <location>
        <begin position="1"/>
        <end position="18"/>
    </location>
</feature>
<reference evidence="2" key="1">
    <citation type="submission" date="2022-12" db="EMBL/GenBank/DDBJ databases">
        <authorList>
            <person name="Petersen C."/>
        </authorList>
    </citation>
    <scope>NUCLEOTIDE SEQUENCE</scope>
    <source>
        <strain evidence="2">IBT 16125</strain>
    </source>
</reference>
<feature type="chain" id="PRO_5042081943" evidence="1">
    <location>
        <begin position="19"/>
        <end position="507"/>
    </location>
</feature>
<dbReference type="GeneID" id="81594695"/>
<evidence type="ECO:0000313" key="2">
    <source>
        <dbReference type="EMBL" id="KAJ5459517.1"/>
    </source>
</evidence>
<dbReference type="RefSeq" id="XP_056768559.1">
    <property type="nucleotide sequence ID" value="XM_056904452.1"/>
</dbReference>
<protein>
    <submittedName>
        <fullName evidence="2">Uncharacterized protein</fullName>
    </submittedName>
</protein>
<dbReference type="Proteomes" id="UP001213681">
    <property type="component" value="Unassembled WGS sequence"/>
</dbReference>
<reference evidence="2" key="2">
    <citation type="journal article" date="2023" name="IMA Fungus">
        <title>Comparative genomic study of the Penicillium genus elucidates a diverse pangenome and 15 lateral gene transfer events.</title>
        <authorList>
            <person name="Petersen C."/>
            <person name="Sorensen T."/>
            <person name="Nielsen M.R."/>
            <person name="Sondergaard T.E."/>
            <person name="Sorensen J.L."/>
            <person name="Fitzpatrick D.A."/>
            <person name="Frisvad J.C."/>
            <person name="Nielsen K.L."/>
        </authorList>
    </citation>
    <scope>NUCLEOTIDE SEQUENCE</scope>
    <source>
        <strain evidence="2">IBT 16125</strain>
    </source>
</reference>
<evidence type="ECO:0000256" key="1">
    <source>
        <dbReference type="SAM" id="SignalP"/>
    </source>
</evidence>
<proteinExistence type="predicted"/>
<keyword evidence="1" id="KW-0732">Signal</keyword>
<organism evidence="2 3">
    <name type="scientific">Penicillium daleae</name>
    <dbReference type="NCBI Taxonomy" id="63821"/>
    <lineage>
        <taxon>Eukaryota</taxon>
        <taxon>Fungi</taxon>
        <taxon>Dikarya</taxon>
        <taxon>Ascomycota</taxon>
        <taxon>Pezizomycotina</taxon>
        <taxon>Eurotiomycetes</taxon>
        <taxon>Eurotiomycetidae</taxon>
        <taxon>Eurotiales</taxon>
        <taxon>Aspergillaceae</taxon>
        <taxon>Penicillium</taxon>
    </lineage>
</organism>
<gene>
    <name evidence="2" type="ORF">N7458_001069</name>
</gene>
<accession>A0AAD6G5V0</accession>
<keyword evidence="3" id="KW-1185">Reference proteome</keyword>
<name>A0AAD6G5V0_9EURO</name>
<dbReference type="AlphaFoldDB" id="A0AAD6G5V0"/>
<evidence type="ECO:0000313" key="3">
    <source>
        <dbReference type="Proteomes" id="UP001213681"/>
    </source>
</evidence>
<dbReference type="EMBL" id="JAPVEA010000002">
    <property type="protein sequence ID" value="KAJ5459517.1"/>
    <property type="molecule type" value="Genomic_DNA"/>
</dbReference>